<accession>A0A4Q2UXL9</accession>
<gene>
    <name evidence="1" type="ORF">BFJ63_vAg18345</name>
</gene>
<proteinExistence type="predicted"/>
<reference evidence="1 2" key="1">
    <citation type="submission" date="2016-12" db="EMBL/GenBank/DDBJ databases">
        <title>Draft genome sequence of Fusarium oxysporum causing rot on Narcissus.</title>
        <authorList>
            <person name="Armitage A.D."/>
            <person name="Taylor A."/>
            <person name="Clarkson J.P."/>
            <person name="Harrison R.J."/>
            <person name="Jackson A.C."/>
        </authorList>
    </citation>
    <scope>NUCLEOTIDE SEQUENCE [LARGE SCALE GENOMIC DNA]</scope>
    <source>
        <strain evidence="1 2">N139</strain>
    </source>
</reference>
<evidence type="ECO:0000313" key="1">
    <source>
        <dbReference type="EMBL" id="RYC78782.1"/>
    </source>
</evidence>
<name>A0A4Q2UXL9_FUSOX</name>
<dbReference type="AlphaFoldDB" id="A0A4Q2UXL9"/>
<comment type="caution">
    <text evidence="1">The sequence shown here is derived from an EMBL/GenBank/DDBJ whole genome shotgun (WGS) entry which is preliminary data.</text>
</comment>
<protein>
    <submittedName>
        <fullName evidence="1">Uncharacterized protein</fullName>
    </submittedName>
</protein>
<sequence>MTAAAETLGSTTGLTTLIPMQDFDQLSNEFLIQLAIFSCETVTRTAAQSEFSVWVIPVARREKRVLYAKVSFT</sequence>
<dbReference type="EMBL" id="MQTW01000930">
    <property type="protein sequence ID" value="RYC78782.1"/>
    <property type="molecule type" value="Genomic_DNA"/>
</dbReference>
<dbReference type="Proteomes" id="UP000290540">
    <property type="component" value="Unassembled WGS sequence"/>
</dbReference>
<organism evidence="1 2">
    <name type="scientific">Fusarium oxysporum f. sp. narcissi</name>
    <dbReference type="NCBI Taxonomy" id="451672"/>
    <lineage>
        <taxon>Eukaryota</taxon>
        <taxon>Fungi</taxon>
        <taxon>Dikarya</taxon>
        <taxon>Ascomycota</taxon>
        <taxon>Pezizomycotina</taxon>
        <taxon>Sordariomycetes</taxon>
        <taxon>Hypocreomycetidae</taxon>
        <taxon>Hypocreales</taxon>
        <taxon>Nectriaceae</taxon>
        <taxon>Fusarium</taxon>
        <taxon>Fusarium oxysporum species complex</taxon>
    </lineage>
</organism>
<evidence type="ECO:0000313" key="2">
    <source>
        <dbReference type="Proteomes" id="UP000290540"/>
    </source>
</evidence>